<sequence>MKLKPLLFLNFLICSTLLCAQETNFLTLHDSEKFKVQGYLQFGSNLVAENNLFWNLADVPELDYDSDTQWFENYAKPGLGFSFIPGDSKTSNLYGKISLVWSSTLGTDAFDEGNTGRTTIEQAHIGYKFALNETSSLDFSVGAQELKLGTGMLIANGGVSGFERGALKFGPRKAWEMGAVGKLKVKDLNVTGFYIDPNELPSNDTENEIVGFDVNLYKSANKYIGLSYVNVVSSNAPYPKAAPNGDGPPEITFGAREDLNAINFYGKSYPFKNELENFFTAIDFAYQWNSRIDLNAWGGRAQIGYDLTNVKWRPTLMLAYQIFSGDDPNTEGLERFDPLYYEGSPSAWSTGSKSSMVFINSNVKAFTFSFRMVPSPRDIITLRYTNIAVHQLRSPIQFGQAARVDFSDGGSTVVSGVTERGLGDDFFIEYNRVINKNIFFNAGFSVGLAGDGITALTDTTDTWTGAFVNIVFNY</sequence>
<name>A0ABS7XTH1_9FLAO</name>
<proteinExistence type="predicted"/>
<feature type="signal peptide" evidence="1">
    <location>
        <begin position="1"/>
        <end position="20"/>
    </location>
</feature>
<dbReference type="Proteomes" id="UP001198901">
    <property type="component" value="Unassembled WGS sequence"/>
</dbReference>
<organism evidence="2 3">
    <name type="scientific">Winogradskyella alexanderae</name>
    <dbReference type="NCBI Taxonomy" id="2877123"/>
    <lineage>
        <taxon>Bacteria</taxon>
        <taxon>Pseudomonadati</taxon>
        <taxon>Bacteroidota</taxon>
        <taxon>Flavobacteriia</taxon>
        <taxon>Flavobacteriales</taxon>
        <taxon>Flavobacteriaceae</taxon>
        <taxon>Winogradskyella</taxon>
    </lineage>
</organism>
<gene>
    <name evidence="2" type="ORF">LBU54_12035</name>
</gene>
<reference evidence="3" key="1">
    <citation type="submission" date="2023-07" db="EMBL/GenBank/DDBJ databases">
        <authorList>
            <person name="Yue Y."/>
        </authorList>
    </citation>
    <scope>NUCLEOTIDE SEQUENCE [LARGE SCALE GENOMIC DNA]</scope>
    <source>
        <strain evidence="3">D23</strain>
    </source>
</reference>
<evidence type="ECO:0000313" key="3">
    <source>
        <dbReference type="Proteomes" id="UP001198901"/>
    </source>
</evidence>
<evidence type="ECO:0000313" key="2">
    <source>
        <dbReference type="EMBL" id="MCA0133317.1"/>
    </source>
</evidence>
<protein>
    <submittedName>
        <fullName evidence="2">Alginate export family protein</fullName>
    </submittedName>
</protein>
<feature type="chain" id="PRO_5046587642" evidence="1">
    <location>
        <begin position="21"/>
        <end position="474"/>
    </location>
</feature>
<keyword evidence="3" id="KW-1185">Reference proteome</keyword>
<comment type="caution">
    <text evidence="2">The sequence shown here is derived from an EMBL/GenBank/DDBJ whole genome shotgun (WGS) entry which is preliminary data.</text>
</comment>
<accession>A0ABS7XTH1</accession>
<dbReference type="RefSeq" id="WP_224530013.1">
    <property type="nucleotide sequence ID" value="NZ_JAIUJR010000008.1"/>
</dbReference>
<dbReference type="EMBL" id="JAIUJR010000008">
    <property type="protein sequence ID" value="MCA0133317.1"/>
    <property type="molecule type" value="Genomic_DNA"/>
</dbReference>
<keyword evidence="1" id="KW-0732">Signal</keyword>
<evidence type="ECO:0000256" key="1">
    <source>
        <dbReference type="SAM" id="SignalP"/>
    </source>
</evidence>